<dbReference type="SUPFAM" id="SSF54373">
    <property type="entry name" value="FAD-linked reductases, C-terminal domain"/>
    <property type="match status" value="1"/>
</dbReference>
<proteinExistence type="predicted"/>
<dbReference type="Proteomes" id="UP000053342">
    <property type="component" value="Unassembled WGS sequence"/>
</dbReference>
<dbReference type="Gene3D" id="3.30.9.10">
    <property type="entry name" value="D-Amino Acid Oxidase, subunit A, domain 2"/>
    <property type="match status" value="1"/>
</dbReference>
<name>A0A0D2DLE7_9EURO</name>
<sequence length="76" mass="8523">MFNVSGSLDGEDEACYFLTRAGGGTILGGYYQKGNWRSQVDPNLAMRIMKRATELFPQLTSGKDIEHLNIINILWV</sequence>
<evidence type="ECO:0000313" key="2">
    <source>
        <dbReference type="Proteomes" id="UP000053342"/>
    </source>
</evidence>
<accession>A0A0D2DLE7</accession>
<dbReference type="OrthoDB" id="409956at2759"/>
<dbReference type="RefSeq" id="XP_016256715.1">
    <property type="nucleotide sequence ID" value="XM_016412909.1"/>
</dbReference>
<protein>
    <submittedName>
        <fullName evidence="1">Uncharacterized protein</fullName>
    </submittedName>
</protein>
<dbReference type="GeneID" id="27363340"/>
<dbReference type="AlphaFoldDB" id="A0A0D2DLE7"/>
<dbReference type="STRING" id="215243.A0A0D2DLE7"/>
<dbReference type="EMBL" id="KN847355">
    <property type="protein sequence ID" value="KIW36499.1"/>
    <property type="molecule type" value="Genomic_DNA"/>
</dbReference>
<evidence type="ECO:0000313" key="1">
    <source>
        <dbReference type="EMBL" id="KIW36499.1"/>
    </source>
</evidence>
<keyword evidence="2" id="KW-1185">Reference proteome</keyword>
<gene>
    <name evidence="1" type="ORF">PV06_11266</name>
</gene>
<reference evidence="1 2" key="1">
    <citation type="submission" date="2015-01" db="EMBL/GenBank/DDBJ databases">
        <title>The Genome Sequence of Exophiala oligosperma CBS72588.</title>
        <authorList>
            <consortium name="The Broad Institute Genomics Platform"/>
            <person name="Cuomo C."/>
            <person name="de Hoog S."/>
            <person name="Gorbushina A."/>
            <person name="Stielow B."/>
            <person name="Teixiera M."/>
            <person name="Abouelleil A."/>
            <person name="Chapman S.B."/>
            <person name="Priest M."/>
            <person name="Young S.K."/>
            <person name="Wortman J."/>
            <person name="Nusbaum C."/>
            <person name="Birren B."/>
        </authorList>
    </citation>
    <scope>NUCLEOTIDE SEQUENCE [LARGE SCALE GENOMIC DNA]</scope>
    <source>
        <strain evidence="1 2">CBS 72588</strain>
    </source>
</reference>
<dbReference type="VEuPathDB" id="FungiDB:PV06_11266"/>
<dbReference type="HOGENOM" id="CLU_2654508_0_0_1"/>
<organism evidence="1 2">
    <name type="scientific">Exophiala oligosperma</name>
    <dbReference type="NCBI Taxonomy" id="215243"/>
    <lineage>
        <taxon>Eukaryota</taxon>
        <taxon>Fungi</taxon>
        <taxon>Dikarya</taxon>
        <taxon>Ascomycota</taxon>
        <taxon>Pezizomycotina</taxon>
        <taxon>Eurotiomycetes</taxon>
        <taxon>Chaetothyriomycetidae</taxon>
        <taxon>Chaetothyriales</taxon>
        <taxon>Herpotrichiellaceae</taxon>
        <taxon>Exophiala</taxon>
    </lineage>
</organism>